<evidence type="ECO:0000256" key="6">
    <source>
        <dbReference type="PROSITE-ProRule" id="PRU00169"/>
    </source>
</evidence>
<evidence type="ECO:0000259" key="8">
    <source>
        <dbReference type="PROSITE" id="PS50110"/>
    </source>
</evidence>
<dbReference type="SMART" id="SM00862">
    <property type="entry name" value="Trans_reg_C"/>
    <property type="match status" value="1"/>
</dbReference>
<protein>
    <submittedName>
        <fullName evidence="10">DNA-binding response regulator</fullName>
    </submittedName>
</protein>
<evidence type="ECO:0000259" key="9">
    <source>
        <dbReference type="PROSITE" id="PS51755"/>
    </source>
</evidence>
<dbReference type="CDD" id="cd00383">
    <property type="entry name" value="trans_reg_C"/>
    <property type="match status" value="1"/>
</dbReference>
<dbReference type="GO" id="GO:0000976">
    <property type="term" value="F:transcription cis-regulatory region binding"/>
    <property type="evidence" value="ECO:0007669"/>
    <property type="project" value="TreeGrafter"/>
</dbReference>
<dbReference type="PROSITE" id="PS50110">
    <property type="entry name" value="RESPONSE_REGULATORY"/>
    <property type="match status" value="1"/>
</dbReference>
<dbReference type="AlphaFoldDB" id="A0A6I4TYC2"/>
<evidence type="ECO:0000256" key="3">
    <source>
        <dbReference type="ARBA" id="ARBA00023015"/>
    </source>
</evidence>
<evidence type="ECO:0000256" key="7">
    <source>
        <dbReference type="PROSITE-ProRule" id="PRU01091"/>
    </source>
</evidence>
<keyword evidence="4 7" id="KW-0238">DNA-binding</keyword>
<dbReference type="GO" id="GO:0006355">
    <property type="term" value="P:regulation of DNA-templated transcription"/>
    <property type="evidence" value="ECO:0007669"/>
    <property type="project" value="InterPro"/>
</dbReference>
<feature type="domain" description="Response regulatory" evidence="8">
    <location>
        <begin position="1"/>
        <end position="113"/>
    </location>
</feature>
<evidence type="ECO:0000256" key="1">
    <source>
        <dbReference type="ARBA" id="ARBA00022553"/>
    </source>
</evidence>
<dbReference type="SUPFAM" id="SSF46894">
    <property type="entry name" value="C-terminal effector domain of the bipartite response regulators"/>
    <property type="match status" value="1"/>
</dbReference>
<feature type="domain" description="OmpR/PhoB-type" evidence="9">
    <location>
        <begin position="122"/>
        <end position="220"/>
    </location>
</feature>
<dbReference type="OrthoDB" id="7407049at2"/>
<keyword evidence="1 6" id="KW-0597">Phosphoprotein</keyword>
<dbReference type="Gene3D" id="1.10.10.10">
    <property type="entry name" value="Winged helix-like DNA-binding domain superfamily/Winged helix DNA-binding domain"/>
    <property type="match status" value="1"/>
</dbReference>
<dbReference type="PROSITE" id="PS51755">
    <property type="entry name" value="OMPR_PHOB"/>
    <property type="match status" value="1"/>
</dbReference>
<keyword evidence="3" id="KW-0805">Transcription regulation</keyword>
<dbReference type="EMBL" id="WTYR01000001">
    <property type="protein sequence ID" value="MXP08650.1"/>
    <property type="molecule type" value="Genomic_DNA"/>
</dbReference>
<evidence type="ECO:0000313" key="10">
    <source>
        <dbReference type="EMBL" id="MXP08650.1"/>
    </source>
</evidence>
<dbReference type="InterPro" id="IPR036388">
    <property type="entry name" value="WH-like_DNA-bd_sf"/>
</dbReference>
<evidence type="ECO:0000256" key="2">
    <source>
        <dbReference type="ARBA" id="ARBA00023012"/>
    </source>
</evidence>
<dbReference type="GO" id="GO:0005829">
    <property type="term" value="C:cytosol"/>
    <property type="evidence" value="ECO:0007669"/>
    <property type="project" value="TreeGrafter"/>
</dbReference>
<evidence type="ECO:0000256" key="4">
    <source>
        <dbReference type="ARBA" id="ARBA00023125"/>
    </source>
</evidence>
<dbReference type="InterPro" id="IPR001867">
    <property type="entry name" value="OmpR/PhoB-type_DNA-bd"/>
</dbReference>
<sequence length="221" mass="24250">MPTVDLLVTSPPGFAAQDVAPDGFELRLGRLDRAVPGDGPVWIALDWELEGETGLDRCKALRADPRYVRAHIVMLLPENSLDDARAALAAGANDAMLAPLDPDKLREQMEKLLPQQAQSAHGGRLQYGPLLVDCDAIQARWNGTLLQLPLNEFRLLYFLGCNANRVLSRNELIAGLGKDDQPIDERTVDVWVARLRRALAQAGAEGVVRTVRPLGYVLDLD</sequence>
<dbReference type="Gene3D" id="3.40.50.2300">
    <property type="match status" value="1"/>
</dbReference>
<dbReference type="InterPro" id="IPR039420">
    <property type="entry name" value="WalR-like"/>
</dbReference>
<dbReference type="InterPro" id="IPR001789">
    <property type="entry name" value="Sig_transdc_resp-reg_receiver"/>
</dbReference>
<organism evidence="10 11">
    <name type="scientific">Alteriqipengyuania halimionae</name>
    <dbReference type="NCBI Taxonomy" id="1926630"/>
    <lineage>
        <taxon>Bacteria</taxon>
        <taxon>Pseudomonadati</taxon>
        <taxon>Pseudomonadota</taxon>
        <taxon>Alphaproteobacteria</taxon>
        <taxon>Sphingomonadales</taxon>
        <taxon>Erythrobacteraceae</taxon>
        <taxon>Alteriqipengyuania</taxon>
    </lineage>
</organism>
<dbReference type="Pfam" id="PF00486">
    <property type="entry name" value="Trans_reg_C"/>
    <property type="match status" value="1"/>
</dbReference>
<dbReference type="SUPFAM" id="SSF52172">
    <property type="entry name" value="CheY-like"/>
    <property type="match status" value="1"/>
</dbReference>
<keyword evidence="11" id="KW-1185">Reference proteome</keyword>
<keyword evidence="5" id="KW-0804">Transcription</keyword>
<keyword evidence="2" id="KW-0902">Two-component regulatory system</keyword>
<accession>A0A6I4TYC2</accession>
<dbReference type="GO" id="GO:0000156">
    <property type="term" value="F:phosphorelay response regulator activity"/>
    <property type="evidence" value="ECO:0007669"/>
    <property type="project" value="TreeGrafter"/>
</dbReference>
<evidence type="ECO:0000313" key="11">
    <source>
        <dbReference type="Proteomes" id="UP000429229"/>
    </source>
</evidence>
<reference evidence="10 11" key="1">
    <citation type="submission" date="2019-12" db="EMBL/GenBank/DDBJ databases">
        <title>Genomic-based taxomic classification of the family Erythrobacteraceae.</title>
        <authorList>
            <person name="Xu L."/>
        </authorList>
    </citation>
    <scope>NUCLEOTIDE SEQUENCE [LARGE SCALE GENOMIC DNA]</scope>
    <source>
        <strain evidence="10 11">LMG 29519</strain>
    </source>
</reference>
<feature type="DNA-binding region" description="OmpR/PhoB-type" evidence="7">
    <location>
        <begin position="122"/>
        <end position="220"/>
    </location>
</feature>
<feature type="modified residue" description="4-aspartylphosphate" evidence="6">
    <location>
        <position position="46"/>
    </location>
</feature>
<dbReference type="InterPro" id="IPR016032">
    <property type="entry name" value="Sig_transdc_resp-reg_C-effctor"/>
</dbReference>
<comment type="caution">
    <text evidence="10">The sequence shown here is derived from an EMBL/GenBank/DDBJ whole genome shotgun (WGS) entry which is preliminary data.</text>
</comment>
<gene>
    <name evidence="10" type="ORF">GRI68_00450</name>
</gene>
<dbReference type="PANTHER" id="PTHR48111">
    <property type="entry name" value="REGULATOR OF RPOS"/>
    <property type="match status" value="1"/>
</dbReference>
<proteinExistence type="predicted"/>
<evidence type="ECO:0000256" key="5">
    <source>
        <dbReference type="ARBA" id="ARBA00023163"/>
    </source>
</evidence>
<name>A0A6I4TYC2_9SPHN</name>
<dbReference type="GO" id="GO:0032993">
    <property type="term" value="C:protein-DNA complex"/>
    <property type="evidence" value="ECO:0007669"/>
    <property type="project" value="TreeGrafter"/>
</dbReference>
<dbReference type="InterPro" id="IPR011006">
    <property type="entry name" value="CheY-like_superfamily"/>
</dbReference>
<dbReference type="RefSeq" id="WP_160615187.1">
    <property type="nucleotide sequence ID" value="NZ_WTYR01000001.1"/>
</dbReference>
<dbReference type="PANTHER" id="PTHR48111:SF1">
    <property type="entry name" value="TWO-COMPONENT RESPONSE REGULATOR ORR33"/>
    <property type="match status" value="1"/>
</dbReference>
<dbReference type="Proteomes" id="UP000429229">
    <property type="component" value="Unassembled WGS sequence"/>
</dbReference>